<evidence type="ECO:0000256" key="1">
    <source>
        <dbReference type="ARBA" id="ARBA00005877"/>
    </source>
</evidence>
<feature type="binding site" evidence="5">
    <location>
        <position position="320"/>
    </location>
    <ligand>
        <name>Fe cation</name>
        <dbReference type="ChEBI" id="CHEBI:24875"/>
    </ligand>
</feature>
<dbReference type="InterPro" id="IPR029068">
    <property type="entry name" value="Glyas_Bleomycin-R_OHBP_Dase"/>
</dbReference>
<evidence type="ECO:0000313" key="7">
    <source>
        <dbReference type="EMBL" id="HGG03421.1"/>
    </source>
</evidence>
<dbReference type="CDD" id="cd07250">
    <property type="entry name" value="HPPD_C_like"/>
    <property type="match status" value="1"/>
</dbReference>
<evidence type="ECO:0000259" key="6">
    <source>
        <dbReference type="PROSITE" id="PS51819"/>
    </source>
</evidence>
<dbReference type="GO" id="GO:0006572">
    <property type="term" value="P:L-tyrosine catabolic process"/>
    <property type="evidence" value="ECO:0007669"/>
    <property type="project" value="TreeGrafter"/>
</dbReference>
<dbReference type="PANTHER" id="PTHR11959:SF1">
    <property type="entry name" value="4-HYDROXYPHENYLPYRUVATE DIOXYGENASE"/>
    <property type="match status" value="1"/>
</dbReference>
<dbReference type="InterPro" id="IPR037523">
    <property type="entry name" value="VOC_core"/>
</dbReference>
<dbReference type="InterPro" id="IPR004360">
    <property type="entry name" value="Glyas_Fos-R_dOase_dom"/>
</dbReference>
<gene>
    <name evidence="7" type="primary">hppD</name>
    <name evidence="7" type="ORF">ENR15_22985</name>
</gene>
<keyword evidence="7" id="KW-0223">Dioxygenase</keyword>
<keyword evidence="4 5" id="KW-0408">Iron</keyword>
<dbReference type="EMBL" id="DSPX01000234">
    <property type="protein sequence ID" value="HGG03421.1"/>
    <property type="molecule type" value="Genomic_DNA"/>
</dbReference>
<dbReference type="GO" id="GO:0003868">
    <property type="term" value="F:4-hydroxyphenylpyruvate dioxygenase activity"/>
    <property type="evidence" value="ECO:0007669"/>
    <property type="project" value="UniProtKB-EC"/>
</dbReference>
<dbReference type="PROSITE" id="PS51819">
    <property type="entry name" value="VOC"/>
    <property type="match status" value="2"/>
</dbReference>
<accession>A0A7C3ZQA2</accession>
<feature type="domain" description="VOC" evidence="6">
    <location>
        <begin position="2"/>
        <end position="124"/>
    </location>
</feature>
<feature type="domain" description="VOC" evidence="6">
    <location>
        <begin position="156"/>
        <end position="309"/>
    </location>
</feature>
<sequence>MDIYRVHLYVENARYWRDWFVENLYFQAISSTNNNNTHTELVKSGGVRFLISSPRTHTSPVAKFLRQHPPGVGELDFLVNNLELIWERATNSGAKILQPIQESKGMKWAKISGWGNLCHTLIEKPTKTNRDNFQNHHVWTERHTLSGSNLLPLFTAIDHAVLNVDTGDLEPALNWYETTLGFQRQQRFKIETAYSGLSSQVLVYPGGGAQLPINEPTSANSQIQEFLDFNNGAGIQHIALSTRDIFATVRHLRNQGVPLIEVPQIYYEELRQRQVAMTANQLQQLEELQILADWPKQNPKALLLQTFTRPIFEKPTLFLEIICRYEKARGFGEGNFRALFEAVEREQLKRNIGIFE</sequence>
<dbReference type="PIRSF" id="PIRSF009283">
    <property type="entry name" value="HPP_dOase"/>
    <property type="match status" value="1"/>
</dbReference>
<dbReference type="Pfam" id="PF00903">
    <property type="entry name" value="Glyoxalase"/>
    <property type="match status" value="1"/>
</dbReference>
<protein>
    <submittedName>
        <fullName evidence="7">4-hydroxyphenylpyruvate dioxygenase</fullName>
        <ecNumber evidence="7">1.13.11.27</ecNumber>
    </submittedName>
</protein>
<keyword evidence="2 5" id="KW-0479">Metal-binding</keyword>
<proteinExistence type="inferred from homology"/>
<dbReference type="InterPro" id="IPR005956">
    <property type="entry name" value="4OHPhenylPyrv_dOase"/>
</dbReference>
<reference evidence="7" key="1">
    <citation type="journal article" date="2020" name="mSystems">
        <title>Genome- and Community-Level Interaction Insights into Carbon Utilization and Element Cycling Functions of Hydrothermarchaeota in Hydrothermal Sediment.</title>
        <authorList>
            <person name="Zhou Z."/>
            <person name="Liu Y."/>
            <person name="Xu W."/>
            <person name="Pan J."/>
            <person name="Luo Z.H."/>
            <person name="Li M."/>
        </authorList>
    </citation>
    <scope>NUCLEOTIDE SEQUENCE [LARGE SCALE GENOMIC DNA]</scope>
    <source>
        <strain evidence="7">SpSt-374</strain>
    </source>
</reference>
<dbReference type="PANTHER" id="PTHR11959">
    <property type="entry name" value="4-HYDROXYPHENYLPYRUVATE DIOXYGENASE"/>
    <property type="match status" value="1"/>
</dbReference>
<evidence type="ECO:0000256" key="2">
    <source>
        <dbReference type="ARBA" id="ARBA00022723"/>
    </source>
</evidence>
<comment type="cofactor">
    <cofactor evidence="5">
        <name>Fe cation</name>
        <dbReference type="ChEBI" id="CHEBI:24875"/>
    </cofactor>
    <text evidence="5">Binds 1 Fe cation per subunit.</text>
</comment>
<feature type="binding site" evidence="5">
    <location>
        <position position="159"/>
    </location>
    <ligand>
        <name>Fe cation</name>
        <dbReference type="ChEBI" id="CHEBI:24875"/>
    </ligand>
</feature>
<dbReference type="GO" id="GO:0046872">
    <property type="term" value="F:metal ion binding"/>
    <property type="evidence" value="ECO:0007669"/>
    <property type="project" value="UniProtKB-KW"/>
</dbReference>
<evidence type="ECO:0000256" key="3">
    <source>
        <dbReference type="ARBA" id="ARBA00022737"/>
    </source>
</evidence>
<dbReference type="AlphaFoldDB" id="A0A7C3ZQA2"/>
<dbReference type="EC" id="1.13.11.27" evidence="7"/>
<keyword evidence="3" id="KW-0677">Repeat</keyword>
<evidence type="ECO:0000256" key="5">
    <source>
        <dbReference type="PIRSR" id="PIRSR009283-1"/>
    </source>
</evidence>
<feature type="binding site" evidence="5">
    <location>
        <position position="237"/>
    </location>
    <ligand>
        <name>Fe cation</name>
        <dbReference type="ChEBI" id="CHEBI:24875"/>
    </ligand>
</feature>
<evidence type="ECO:0000256" key="4">
    <source>
        <dbReference type="ARBA" id="ARBA00023004"/>
    </source>
</evidence>
<organism evidence="7">
    <name type="scientific">Planktothricoides sp. SpSt-374</name>
    <dbReference type="NCBI Taxonomy" id="2282167"/>
    <lineage>
        <taxon>Bacteria</taxon>
        <taxon>Bacillati</taxon>
        <taxon>Cyanobacteriota</taxon>
        <taxon>Cyanophyceae</taxon>
        <taxon>Oscillatoriophycideae</taxon>
        <taxon>Oscillatoriales</taxon>
        <taxon>Oscillatoriaceae</taxon>
        <taxon>Planktothricoides</taxon>
    </lineage>
</organism>
<dbReference type="SUPFAM" id="SSF54593">
    <property type="entry name" value="Glyoxalase/Bleomycin resistance protein/Dihydroxybiphenyl dioxygenase"/>
    <property type="match status" value="1"/>
</dbReference>
<comment type="similarity">
    <text evidence="1">Belongs to the 4HPPD family.</text>
</comment>
<dbReference type="CDD" id="cd08342">
    <property type="entry name" value="HPPD_N_like"/>
    <property type="match status" value="1"/>
</dbReference>
<dbReference type="NCBIfam" id="TIGR01263">
    <property type="entry name" value="4HPPD"/>
    <property type="match status" value="1"/>
</dbReference>
<comment type="caution">
    <text evidence="7">The sequence shown here is derived from an EMBL/GenBank/DDBJ whole genome shotgun (WGS) entry which is preliminary data.</text>
</comment>
<dbReference type="Gene3D" id="3.10.180.10">
    <property type="entry name" value="2,3-Dihydroxybiphenyl 1,2-Dioxygenase, domain 1"/>
    <property type="match status" value="2"/>
</dbReference>
<keyword evidence="7" id="KW-0670">Pyruvate</keyword>
<dbReference type="InterPro" id="IPR041736">
    <property type="entry name" value="4OHPhenylPyrv_dOase_N"/>
</dbReference>
<keyword evidence="7" id="KW-0560">Oxidoreductase</keyword>
<dbReference type="InterPro" id="IPR041735">
    <property type="entry name" value="4OHPhenylPyrv_dOase_C"/>
</dbReference>
<name>A0A7C3ZQA2_9CYAN</name>